<keyword evidence="1" id="KW-0472">Membrane</keyword>
<sequence>MAANTTDICASVQPYGTSGGPVNTCAYRVNATADALGATARCCGLNNDPIDYTPSMAPPNCFKVCNILNYTSDRLQDNSVTLSNCLGKALGGEVGHVFCNYKDDKKSAAASVHRRGVSWSAIGIVGILVGTPFLAL</sequence>
<evidence type="ECO:0000313" key="3">
    <source>
        <dbReference type="Proteomes" id="UP000254866"/>
    </source>
</evidence>
<dbReference type="RefSeq" id="XP_031869642.1">
    <property type="nucleotide sequence ID" value="XM_032013042.1"/>
</dbReference>
<dbReference type="AlphaFoldDB" id="A0A370TN83"/>
<feature type="transmembrane region" description="Helical" evidence="1">
    <location>
        <begin position="116"/>
        <end position="135"/>
    </location>
</feature>
<dbReference type="GeneID" id="43597268"/>
<keyword evidence="1" id="KW-0812">Transmembrane</keyword>
<keyword evidence="3" id="KW-1185">Reference proteome</keyword>
<accession>A0A370TN83</accession>
<protein>
    <submittedName>
        <fullName evidence="2">Uncharacterized protein</fullName>
    </submittedName>
</protein>
<evidence type="ECO:0000313" key="2">
    <source>
        <dbReference type="EMBL" id="RDL36986.1"/>
    </source>
</evidence>
<evidence type="ECO:0000256" key="1">
    <source>
        <dbReference type="SAM" id="Phobius"/>
    </source>
</evidence>
<keyword evidence="1" id="KW-1133">Transmembrane helix</keyword>
<proteinExistence type="predicted"/>
<organism evidence="2 3">
    <name type="scientific">Venustampulla echinocandica</name>
    <dbReference type="NCBI Taxonomy" id="2656787"/>
    <lineage>
        <taxon>Eukaryota</taxon>
        <taxon>Fungi</taxon>
        <taxon>Dikarya</taxon>
        <taxon>Ascomycota</taxon>
        <taxon>Pezizomycotina</taxon>
        <taxon>Leotiomycetes</taxon>
        <taxon>Helotiales</taxon>
        <taxon>Pleuroascaceae</taxon>
        <taxon>Venustampulla</taxon>
    </lineage>
</organism>
<dbReference type="Proteomes" id="UP000254866">
    <property type="component" value="Unassembled WGS sequence"/>
</dbReference>
<dbReference type="EMBL" id="NPIC01000003">
    <property type="protein sequence ID" value="RDL36986.1"/>
    <property type="molecule type" value="Genomic_DNA"/>
</dbReference>
<comment type="caution">
    <text evidence="2">The sequence shown here is derived from an EMBL/GenBank/DDBJ whole genome shotgun (WGS) entry which is preliminary data.</text>
</comment>
<reference evidence="2 3" key="1">
    <citation type="journal article" date="2018" name="IMA Fungus">
        <title>IMA Genome-F 9: Draft genome sequence of Annulohypoxylon stygium, Aspergillus mulundensis, Berkeleyomyces basicola (syn. Thielaviopsis basicola), Ceratocystis smalleyi, two Cercospora beticola strains, Coleophoma cylindrospora, Fusarium fracticaudum, Phialophora cf. hyalina, and Morchella septimelata.</title>
        <authorList>
            <person name="Wingfield B.D."/>
            <person name="Bills G.F."/>
            <person name="Dong Y."/>
            <person name="Huang W."/>
            <person name="Nel W.J."/>
            <person name="Swalarsk-Parry B.S."/>
            <person name="Vaghefi N."/>
            <person name="Wilken P.M."/>
            <person name="An Z."/>
            <person name="de Beer Z.W."/>
            <person name="De Vos L."/>
            <person name="Chen L."/>
            <person name="Duong T.A."/>
            <person name="Gao Y."/>
            <person name="Hammerbacher A."/>
            <person name="Kikkert J.R."/>
            <person name="Li Y."/>
            <person name="Li H."/>
            <person name="Li K."/>
            <person name="Li Q."/>
            <person name="Liu X."/>
            <person name="Ma X."/>
            <person name="Naidoo K."/>
            <person name="Pethybridge S.J."/>
            <person name="Sun J."/>
            <person name="Steenkamp E.T."/>
            <person name="van der Nest M.A."/>
            <person name="van Wyk S."/>
            <person name="Wingfield M.J."/>
            <person name="Xiong C."/>
            <person name="Yue Q."/>
            <person name="Zhang X."/>
        </authorList>
    </citation>
    <scope>NUCLEOTIDE SEQUENCE [LARGE SCALE GENOMIC DNA]</scope>
    <source>
        <strain evidence="2 3">BP 5553</strain>
    </source>
</reference>
<gene>
    <name evidence="2" type="ORF">BP5553_04419</name>
</gene>
<dbReference type="OrthoDB" id="3535506at2759"/>
<name>A0A370TN83_9HELO</name>